<dbReference type="Gene3D" id="3.30.70.920">
    <property type="match status" value="1"/>
</dbReference>
<dbReference type="STRING" id="334253.SAMN04487943_10391"/>
<dbReference type="Pfam" id="PF01037">
    <property type="entry name" value="AsnC_trans_reg"/>
    <property type="match status" value="1"/>
</dbReference>
<dbReference type="SUPFAM" id="SSF46785">
    <property type="entry name" value="Winged helix' DNA-binding domain"/>
    <property type="match status" value="1"/>
</dbReference>
<evidence type="ECO:0000259" key="4">
    <source>
        <dbReference type="PROSITE" id="PS50956"/>
    </source>
</evidence>
<dbReference type="EMBL" id="FOTR01000003">
    <property type="protein sequence ID" value="SFL68505.1"/>
    <property type="molecule type" value="Genomic_DNA"/>
</dbReference>
<dbReference type="InterPro" id="IPR000485">
    <property type="entry name" value="AsnC-type_HTH_dom"/>
</dbReference>
<accession>A0A1I4JPH4</accession>
<dbReference type="InterPro" id="IPR019888">
    <property type="entry name" value="Tscrpt_reg_AsnC-like"/>
</dbReference>
<dbReference type="InterPro" id="IPR019887">
    <property type="entry name" value="Tscrpt_reg_AsnC/Lrp_C"/>
</dbReference>
<evidence type="ECO:0000256" key="1">
    <source>
        <dbReference type="ARBA" id="ARBA00023015"/>
    </source>
</evidence>
<keyword evidence="6" id="KW-1185">Reference proteome</keyword>
<dbReference type="InterPro" id="IPR036390">
    <property type="entry name" value="WH_DNA-bd_sf"/>
</dbReference>
<keyword evidence="1" id="KW-0805">Transcription regulation</keyword>
<evidence type="ECO:0000256" key="2">
    <source>
        <dbReference type="ARBA" id="ARBA00023125"/>
    </source>
</evidence>
<dbReference type="PANTHER" id="PTHR43413">
    <property type="entry name" value="TRANSCRIPTIONAL REGULATOR, ASNC FAMILY"/>
    <property type="match status" value="1"/>
</dbReference>
<organism evidence="5 6">
    <name type="scientific">Gracilibacillus orientalis</name>
    <dbReference type="NCBI Taxonomy" id="334253"/>
    <lineage>
        <taxon>Bacteria</taxon>
        <taxon>Bacillati</taxon>
        <taxon>Bacillota</taxon>
        <taxon>Bacilli</taxon>
        <taxon>Bacillales</taxon>
        <taxon>Bacillaceae</taxon>
        <taxon>Gracilibacillus</taxon>
    </lineage>
</organism>
<proteinExistence type="predicted"/>
<sequence>MEQKEIELLKLLEKNGRMDNDTISKMLDVSSAEVDEMIKKLEKEHAILGYSTLVDWSNVYEYEGVAALIDVKVTPVRGVGFDKIASRIYRFPEVKAVYLMSGAYDLSVSVEGKTMMEVSRFVSDKLSTLDTVLSTTTHFILKKYKHDGIIFDEGDDDDKRIMVTP</sequence>
<evidence type="ECO:0000313" key="5">
    <source>
        <dbReference type="EMBL" id="SFL68505.1"/>
    </source>
</evidence>
<dbReference type="OrthoDB" id="66249at2"/>
<dbReference type="InterPro" id="IPR036388">
    <property type="entry name" value="WH-like_DNA-bd_sf"/>
</dbReference>
<evidence type="ECO:0000256" key="3">
    <source>
        <dbReference type="ARBA" id="ARBA00023163"/>
    </source>
</evidence>
<dbReference type="PANTHER" id="PTHR43413:SF7">
    <property type="entry name" value="HTH-TYPE TRANSCRIPTIONAL REGULATOR PTR2"/>
    <property type="match status" value="1"/>
</dbReference>
<feature type="domain" description="HTH asnC-type" evidence="4">
    <location>
        <begin position="1"/>
        <end position="82"/>
    </location>
</feature>
<dbReference type="RefSeq" id="WP_091482595.1">
    <property type="nucleotide sequence ID" value="NZ_FOTR01000003.1"/>
</dbReference>
<reference evidence="6" key="1">
    <citation type="submission" date="2016-10" db="EMBL/GenBank/DDBJ databases">
        <authorList>
            <person name="Varghese N."/>
            <person name="Submissions S."/>
        </authorList>
    </citation>
    <scope>NUCLEOTIDE SEQUENCE [LARGE SCALE GENOMIC DNA]</scope>
    <source>
        <strain evidence="6">CGMCC 1.4250</strain>
    </source>
</reference>
<dbReference type="SMART" id="SM00344">
    <property type="entry name" value="HTH_ASNC"/>
    <property type="match status" value="1"/>
</dbReference>
<dbReference type="GO" id="GO:0043565">
    <property type="term" value="F:sequence-specific DNA binding"/>
    <property type="evidence" value="ECO:0007669"/>
    <property type="project" value="InterPro"/>
</dbReference>
<dbReference type="PROSITE" id="PS50956">
    <property type="entry name" value="HTH_ASNC_2"/>
    <property type="match status" value="1"/>
</dbReference>
<name>A0A1I4JPH4_9BACI</name>
<evidence type="ECO:0000313" key="6">
    <source>
        <dbReference type="Proteomes" id="UP000198565"/>
    </source>
</evidence>
<keyword evidence="2 5" id="KW-0238">DNA-binding</keyword>
<dbReference type="InterPro" id="IPR011008">
    <property type="entry name" value="Dimeric_a/b-barrel"/>
</dbReference>
<dbReference type="Proteomes" id="UP000198565">
    <property type="component" value="Unassembled WGS sequence"/>
</dbReference>
<gene>
    <name evidence="5" type="ORF">SAMN04487943_10391</name>
</gene>
<keyword evidence="3" id="KW-0804">Transcription</keyword>
<protein>
    <submittedName>
        <fullName evidence="5">DNA-binding transcriptional regulator, Lrp family</fullName>
    </submittedName>
</protein>
<dbReference type="Gene3D" id="1.10.10.10">
    <property type="entry name" value="Winged helix-like DNA-binding domain superfamily/Winged helix DNA-binding domain"/>
    <property type="match status" value="1"/>
</dbReference>
<dbReference type="Pfam" id="PF13412">
    <property type="entry name" value="HTH_24"/>
    <property type="match status" value="1"/>
</dbReference>
<dbReference type="InterPro" id="IPR050684">
    <property type="entry name" value="HTH-Siroheme_Decarb"/>
</dbReference>
<dbReference type="AlphaFoldDB" id="A0A1I4JPH4"/>
<dbReference type="SUPFAM" id="SSF54909">
    <property type="entry name" value="Dimeric alpha+beta barrel"/>
    <property type="match status" value="1"/>
</dbReference>